<protein>
    <submittedName>
        <fullName evidence="9">Spermine oxidase</fullName>
    </submittedName>
</protein>
<keyword evidence="7" id="KW-0560">Oxidoreductase</keyword>
<dbReference type="Proteomes" id="UP000053105">
    <property type="component" value="Unassembled WGS sequence"/>
</dbReference>
<keyword evidence="6" id="KW-0274">FAD</keyword>
<keyword evidence="5" id="KW-0285">Flavoprotein</keyword>
<evidence type="ECO:0000256" key="5">
    <source>
        <dbReference type="ARBA" id="ARBA00022630"/>
    </source>
</evidence>
<evidence type="ECO:0000256" key="1">
    <source>
        <dbReference type="ARBA" id="ARBA00001974"/>
    </source>
</evidence>
<dbReference type="PANTHER" id="PTHR10742:SF405">
    <property type="entry name" value="PEROXISOMAL N(1)-ACETYL-SPERMINE_SPERMIDINE OXIDASE"/>
    <property type="match status" value="1"/>
</dbReference>
<sequence length="357" mass="40404">RGWRNGFDKVERLLSASNEKISKTKLVIIGAGIAGLAAAKTLEDANFKDYLLIEAQSEIGGRIQSAPWNKAWIEYGAQFVHGDQSQLAQLCYKHDLLSDVQCPDGQGIFIRNNGCKVDEALIEEIDDLICNTLEDYEDYENKNIEIENYKTMFIPSLPNLFSQAIECLGFGLINKVFLDFGSSWWKPNIKGFQLLWKEGVFCNKNLAAWTRDLTGFDVLPNHEGVLLGWVGGRGAYIVETLSEEQIAIDCENLLRHYLKCYKISPIKRCLRTQWNANKYIRGSYSHITTRCDVNGITPRSLSEPIWGKLTEHDNKDVPIIMFAGEATHENFYSTTHGAYDTGIKQAQIFLQHHVAES</sequence>
<dbReference type="InterPro" id="IPR050281">
    <property type="entry name" value="Flavin_monoamine_oxidase"/>
</dbReference>
<evidence type="ECO:0000256" key="6">
    <source>
        <dbReference type="ARBA" id="ARBA00022827"/>
    </source>
</evidence>
<dbReference type="GO" id="GO:0046592">
    <property type="term" value="F:polyamine oxidase activity"/>
    <property type="evidence" value="ECO:0007669"/>
    <property type="project" value="TreeGrafter"/>
</dbReference>
<name>A0A0N0BET5_9HYME</name>
<accession>A0A0N0BET5</accession>
<evidence type="ECO:0000256" key="4">
    <source>
        <dbReference type="ARBA" id="ARBA00022490"/>
    </source>
</evidence>
<comment type="subcellular location">
    <subcellularLocation>
        <location evidence="2">Cytoplasm</location>
    </subcellularLocation>
</comment>
<evidence type="ECO:0000313" key="9">
    <source>
        <dbReference type="EMBL" id="KOX72338.1"/>
    </source>
</evidence>
<organism evidence="9 10">
    <name type="scientific">Melipona quadrifasciata</name>
    <dbReference type="NCBI Taxonomy" id="166423"/>
    <lineage>
        <taxon>Eukaryota</taxon>
        <taxon>Metazoa</taxon>
        <taxon>Ecdysozoa</taxon>
        <taxon>Arthropoda</taxon>
        <taxon>Hexapoda</taxon>
        <taxon>Insecta</taxon>
        <taxon>Pterygota</taxon>
        <taxon>Neoptera</taxon>
        <taxon>Endopterygota</taxon>
        <taxon>Hymenoptera</taxon>
        <taxon>Apocrita</taxon>
        <taxon>Aculeata</taxon>
        <taxon>Apoidea</taxon>
        <taxon>Anthophila</taxon>
        <taxon>Apidae</taxon>
        <taxon>Melipona</taxon>
    </lineage>
</organism>
<dbReference type="OrthoDB" id="5046242at2759"/>
<dbReference type="AlphaFoldDB" id="A0A0N0BET5"/>
<evidence type="ECO:0000313" key="10">
    <source>
        <dbReference type="Proteomes" id="UP000053105"/>
    </source>
</evidence>
<dbReference type="Gene3D" id="3.50.50.60">
    <property type="entry name" value="FAD/NAD(P)-binding domain"/>
    <property type="match status" value="2"/>
</dbReference>
<evidence type="ECO:0000259" key="8">
    <source>
        <dbReference type="Pfam" id="PF01593"/>
    </source>
</evidence>
<comment type="cofactor">
    <cofactor evidence="1">
        <name>FAD</name>
        <dbReference type="ChEBI" id="CHEBI:57692"/>
    </cofactor>
</comment>
<dbReference type="InterPro" id="IPR036188">
    <property type="entry name" value="FAD/NAD-bd_sf"/>
</dbReference>
<feature type="domain" description="Amine oxidase" evidence="8">
    <location>
        <begin position="33"/>
        <end position="106"/>
    </location>
</feature>
<keyword evidence="10" id="KW-1185">Reference proteome</keyword>
<dbReference type="GO" id="GO:0005737">
    <property type="term" value="C:cytoplasm"/>
    <property type="evidence" value="ECO:0007669"/>
    <property type="project" value="UniProtKB-SubCell"/>
</dbReference>
<gene>
    <name evidence="9" type="ORF">WN51_01437</name>
</gene>
<feature type="domain" description="Amine oxidase" evidence="8">
    <location>
        <begin position="150"/>
        <end position="347"/>
    </location>
</feature>
<dbReference type="STRING" id="166423.A0A0N0BET5"/>
<evidence type="ECO:0000256" key="2">
    <source>
        <dbReference type="ARBA" id="ARBA00004496"/>
    </source>
</evidence>
<dbReference type="InterPro" id="IPR002937">
    <property type="entry name" value="Amino_oxidase"/>
</dbReference>
<reference evidence="9 10" key="1">
    <citation type="submission" date="2015-07" db="EMBL/GenBank/DDBJ databases">
        <title>The genome of Melipona quadrifasciata.</title>
        <authorList>
            <person name="Pan H."/>
            <person name="Kapheim K."/>
        </authorList>
    </citation>
    <scope>NUCLEOTIDE SEQUENCE [LARGE SCALE GENOMIC DNA]</scope>
    <source>
        <strain evidence="9">0111107301</strain>
        <tissue evidence="9">Whole body</tissue>
    </source>
</reference>
<comment type="similarity">
    <text evidence="3">Belongs to the flavin monoamine oxidase family.</text>
</comment>
<dbReference type="SUPFAM" id="SSF51905">
    <property type="entry name" value="FAD/NAD(P)-binding domain"/>
    <property type="match status" value="1"/>
</dbReference>
<dbReference type="SUPFAM" id="SSF54373">
    <property type="entry name" value="FAD-linked reductases, C-terminal domain"/>
    <property type="match status" value="1"/>
</dbReference>
<dbReference type="Pfam" id="PF01593">
    <property type="entry name" value="Amino_oxidase"/>
    <property type="match status" value="2"/>
</dbReference>
<evidence type="ECO:0000256" key="3">
    <source>
        <dbReference type="ARBA" id="ARBA00005995"/>
    </source>
</evidence>
<feature type="non-terminal residue" evidence="9">
    <location>
        <position position="1"/>
    </location>
</feature>
<proteinExistence type="inferred from homology"/>
<keyword evidence="4" id="KW-0963">Cytoplasm</keyword>
<evidence type="ECO:0000256" key="7">
    <source>
        <dbReference type="ARBA" id="ARBA00023002"/>
    </source>
</evidence>
<dbReference type="EMBL" id="KQ435821">
    <property type="protein sequence ID" value="KOX72338.1"/>
    <property type="molecule type" value="Genomic_DNA"/>
</dbReference>
<dbReference type="PANTHER" id="PTHR10742">
    <property type="entry name" value="FLAVIN MONOAMINE OXIDASE"/>
    <property type="match status" value="1"/>
</dbReference>